<keyword evidence="3" id="KW-1185">Reference proteome</keyword>
<protein>
    <submittedName>
        <fullName evidence="2">Uncharacterized protein</fullName>
    </submittedName>
</protein>
<organism evidence="2 3">
    <name type="scientific">Skeletonema marinoi</name>
    <dbReference type="NCBI Taxonomy" id="267567"/>
    <lineage>
        <taxon>Eukaryota</taxon>
        <taxon>Sar</taxon>
        <taxon>Stramenopiles</taxon>
        <taxon>Ochrophyta</taxon>
        <taxon>Bacillariophyta</taxon>
        <taxon>Coscinodiscophyceae</taxon>
        <taxon>Thalassiosirophycidae</taxon>
        <taxon>Thalassiosirales</taxon>
        <taxon>Skeletonemataceae</taxon>
        <taxon>Skeletonema</taxon>
        <taxon>Skeletonema marinoi-dohrnii complex</taxon>
    </lineage>
</organism>
<evidence type="ECO:0000256" key="1">
    <source>
        <dbReference type="SAM" id="MobiDB-lite"/>
    </source>
</evidence>
<name>A0AAD8Y7A1_9STRA</name>
<comment type="caution">
    <text evidence="2">The sequence shown here is derived from an EMBL/GenBank/DDBJ whole genome shotgun (WGS) entry which is preliminary data.</text>
</comment>
<proteinExistence type="predicted"/>
<evidence type="ECO:0000313" key="2">
    <source>
        <dbReference type="EMBL" id="KAK1739925.1"/>
    </source>
</evidence>
<feature type="compositionally biased region" description="Basic and acidic residues" evidence="1">
    <location>
        <begin position="54"/>
        <end position="69"/>
    </location>
</feature>
<feature type="region of interest" description="Disordered" evidence="1">
    <location>
        <begin position="47"/>
        <end position="75"/>
    </location>
</feature>
<sequence>MTIASNTNNCKPCCSKKGTCSKKFKKVVPYEEMERLMNVYGALKAVRNRSAKSSKKEDSNKDDKGEGKGKGKGCQVKRESIKRKFYRWFPDLEQRFFRTEEGQYQPIHGHEQEVNYRKQMRGKSFESVAQKRARANQRNNYLKKERGELPRGDQPLPELICSSGAVYIPPPPPSKKVAFEAAIITSCLVSEDEEESSIIDSFFHASGSIFDDVNEEFYGEELPSSSSSSSSSIEEIDFTNFSEGNNELEGIVIGSGSSSSSWEDDLELFGDGLLGILEDGQFELSQKIEVGLKI</sequence>
<dbReference type="Proteomes" id="UP001224775">
    <property type="component" value="Unassembled WGS sequence"/>
</dbReference>
<dbReference type="EMBL" id="JATAAI010000017">
    <property type="protein sequence ID" value="KAK1739925.1"/>
    <property type="molecule type" value="Genomic_DNA"/>
</dbReference>
<evidence type="ECO:0000313" key="3">
    <source>
        <dbReference type="Proteomes" id="UP001224775"/>
    </source>
</evidence>
<dbReference type="AlphaFoldDB" id="A0AAD8Y7A1"/>
<accession>A0AAD8Y7A1</accession>
<gene>
    <name evidence="2" type="ORF">QTG54_009684</name>
</gene>
<reference evidence="2" key="1">
    <citation type="submission" date="2023-06" db="EMBL/GenBank/DDBJ databases">
        <title>Survivors Of The Sea: Transcriptome response of Skeletonema marinoi to long-term dormancy.</title>
        <authorList>
            <person name="Pinder M.I.M."/>
            <person name="Kourtchenko O."/>
            <person name="Robertson E.K."/>
            <person name="Larsson T."/>
            <person name="Maumus F."/>
            <person name="Osuna-Cruz C.M."/>
            <person name="Vancaester E."/>
            <person name="Stenow R."/>
            <person name="Vandepoele K."/>
            <person name="Ploug H."/>
            <person name="Bruchert V."/>
            <person name="Godhe A."/>
            <person name="Topel M."/>
        </authorList>
    </citation>
    <scope>NUCLEOTIDE SEQUENCE</scope>
    <source>
        <strain evidence="2">R05AC</strain>
    </source>
</reference>